<evidence type="ECO:0000313" key="2">
    <source>
        <dbReference type="Proteomes" id="UP001303473"/>
    </source>
</evidence>
<organism evidence="1 2">
    <name type="scientific">Diplogelasinospora grovesii</name>
    <dbReference type="NCBI Taxonomy" id="303347"/>
    <lineage>
        <taxon>Eukaryota</taxon>
        <taxon>Fungi</taxon>
        <taxon>Dikarya</taxon>
        <taxon>Ascomycota</taxon>
        <taxon>Pezizomycotina</taxon>
        <taxon>Sordariomycetes</taxon>
        <taxon>Sordariomycetidae</taxon>
        <taxon>Sordariales</taxon>
        <taxon>Diplogelasinosporaceae</taxon>
        <taxon>Diplogelasinospora</taxon>
    </lineage>
</organism>
<keyword evidence="2" id="KW-1185">Reference proteome</keyword>
<comment type="caution">
    <text evidence="1">The sequence shown here is derived from an EMBL/GenBank/DDBJ whole genome shotgun (WGS) entry which is preliminary data.</text>
</comment>
<reference evidence="2" key="1">
    <citation type="journal article" date="2023" name="Mol. Phylogenet. Evol.">
        <title>Genome-scale phylogeny and comparative genomics of the fungal order Sordariales.</title>
        <authorList>
            <person name="Hensen N."/>
            <person name="Bonometti L."/>
            <person name="Westerberg I."/>
            <person name="Brannstrom I.O."/>
            <person name="Guillou S."/>
            <person name="Cros-Aarteil S."/>
            <person name="Calhoun S."/>
            <person name="Haridas S."/>
            <person name="Kuo A."/>
            <person name="Mondo S."/>
            <person name="Pangilinan J."/>
            <person name="Riley R."/>
            <person name="LaButti K."/>
            <person name="Andreopoulos B."/>
            <person name="Lipzen A."/>
            <person name="Chen C."/>
            <person name="Yan M."/>
            <person name="Daum C."/>
            <person name="Ng V."/>
            <person name="Clum A."/>
            <person name="Steindorff A."/>
            <person name="Ohm R.A."/>
            <person name="Martin F."/>
            <person name="Silar P."/>
            <person name="Natvig D.O."/>
            <person name="Lalanne C."/>
            <person name="Gautier V."/>
            <person name="Ament-Velasquez S.L."/>
            <person name="Kruys A."/>
            <person name="Hutchinson M.I."/>
            <person name="Powell A.J."/>
            <person name="Barry K."/>
            <person name="Miller A.N."/>
            <person name="Grigoriev I.V."/>
            <person name="Debuchy R."/>
            <person name="Gladieux P."/>
            <person name="Hiltunen Thoren M."/>
            <person name="Johannesson H."/>
        </authorList>
    </citation>
    <scope>NUCLEOTIDE SEQUENCE [LARGE SCALE GENOMIC DNA]</scope>
    <source>
        <strain evidence="2">CBS 340.73</strain>
    </source>
</reference>
<protein>
    <submittedName>
        <fullName evidence="1">Uncharacterized protein</fullName>
    </submittedName>
</protein>
<accession>A0AAN6SAV4</accession>
<dbReference type="EMBL" id="MU853752">
    <property type="protein sequence ID" value="KAK3946428.1"/>
    <property type="molecule type" value="Genomic_DNA"/>
</dbReference>
<dbReference type="Proteomes" id="UP001303473">
    <property type="component" value="Unassembled WGS sequence"/>
</dbReference>
<evidence type="ECO:0000313" key="1">
    <source>
        <dbReference type="EMBL" id="KAK3946428.1"/>
    </source>
</evidence>
<dbReference type="AlphaFoldDB" id="A0AAN6SAV4"/>
<gene>
    <name evidence="1" type="ORF">QBC46DRAFT_369758</name>
</gene>
<proteinExistence type="predicted"/>
<sequence length="171" mass="18232">MVVIDGPADLVASLSKRGGRTSSSWTASPARSMVGIISPSLNLEEAHGFYDAQIISGGQLSVEGSGVLEIDGTLPISELYDTDGITDYGWGQPGLVSFKPTLNTAVQMSGSGRLSNIRDSRSRLLSDMALSSISESRARVTIADVFSPSFLPGLLLYYILQLGWKVLQVFC</sequence>
<name>A0AAN6SAV4_9PEZI</name>